<accession>A0A5R9QG66</accession>
<protein>
    <submittedName>
        <fullName evidence="1">MmcQ/YjbR family DNA-binding protein</fullName>
    </submittedName>
</protein>
<evidence type="ECO:0000313" key="2">
    <source>
        <dbReference type="Proteomes" id="UP000306753"/>
    </source>
</evidence>
<dbReference type="InterPro" id="IPR038056">
    <property type="entry name" value="YjbR-like_sf"/>
</dbReference>
<dbReference type="GO" id="GO:0003677">
    <property type="term" value="F:DNA binding"/>
    <property type="evidence" value="ECO:0007669"/>
    <property type="project" value="UniProtKB-KW"/>
</dbReference>
<dbReference type="Proteomes" id="UP000306753">
    <property type="component" value="Unassembled WGS sequence"/>
</dbReference>
<dbReference type="AlphaFoldDB" id="A0A5R9QG66"/>
<proteinExistence type="predicted"/>
<dbReference type="InterPro" id="IPR007351">
    <property type="entry name" value="YjbR"/>
</dbReference>
<dbReference type="SUPFAM" id="SSF142906">
    <property type="entry name" value="YjbR-like"/>
    <property type="match status" value="1"/>
</dbReference>
<dbReference type="PANTHER" id="PTHR35145">
    <property type="entry name" value="CYTOPLASMIC PROTEIN-RELATED"/>
    <property type="match status" value="1"/>
</dbReference>
<gene>
    <name evidence="1" type="ORF">DN820_07380</name>
</gene>
<dbReference type="Pfam" id="PF04237">
    <property type="entry name" value="YjbR"/>
    <property type="match status" value="1"/>
</dbReference>
<dbReference type="Gene3D" id="3.90.1150.30">
    <property type="match status" value="1"/>
</dbReference>
<name>A0A5R9QG66_9GAMM</name>
<dbReference type="InterPro" id="IPR058532">
    <property type="entry name" value="YjbR/MT2646/Rv2570-like"/>
</dbReference>
<dbReference type="PANTHER" id="PTHR35145:SF1">
    <property type="entry name" value="CYTOPLASMIC PROTEIN"/>
    <property type="match status" value="1"/>
</dbReference>
<keyword evidence="2" id="KW-1185">Reference proteome</keyword>
<sequence>MSIDDIERFCLQLPGAHKRVQWGGVHVFSVGERKMFATLHLSGAGALAFKVDDDHFLGFCDRPGFRPAPYLARARWVSLDRPGVVAAAELKDLLTRSHQLVVARLPKRQRVGLLL</sequence>
<keyword evidence="1" id="KW-0238">DNA-binding</keyword>
<comment type="caution">
    <text evidence="1">The sequence shown here is derived from an EMBL/GenBank/DDBJ whole genome shotgun (WGS) entry which is preliminary data.</text>
</comment>
<reference evidence="1 2" key="1">
    <citation type="journal article" date="2017" name="Eur. J. Clin. Microbiol. Infect. Dis.">
        <title>Uncommonly isolated clinical Pseudomonas: identification and phylogenetic assignation.</title>
        <authorList>
            <person name="Mulet M."/>
            <person name="Gomila M."/>
            <person name="Ramirez A."/>
            <person name="Cardew S."/>
            <person name="Moore E.R."/>
            <person name="Lalucat J."/>
            <person name="Garcia-Valdes E."/>
        </authorList>
    </citation>
    <scope>NUCLEOTIDE SEQUENCE [LARGE SCALE GENOMIC DNA]</scope>
    <source>
        <strain evidence="1 2">SD129</strain>
    </source>
</reference>
<organism evidence="1 2">
    <name type="scientific">Stutzerimonas nosocomialis</name>
    <dbReference type="NCBI Taxonomy" id="1056496"/>
    <lineage>
        <taxon>Bacteria</taxon>
        <taxon>Pseudomonadati</taxon>
        <taxon>Pseudomonadota</taxon>
        <taxon>Gammaproteobacteria</taxon>
        <taxon>Pseudomonadales</taxon>
        <taxon>Pseudomonadaceae</taxon>
        <taxon>Stutzerimonas</taxon>
    </lineage>
</organism>
<dbReference type="RefSeq" id="WP_138411306.1">
    <property type="nucleotide sequence ID" value="NZ_QLAF01000015.1"/>
</dbReference>
<evidence type="ECO:0000313" key="1">
    <source>
        <dbReference type="EMBL" id="TLX64131.1"/>
    </source>
</evidence>
<dbReference type="EMBL" id="QLAG01000007">
    <property type="protein sequence ID" value="TLX64131.1"/>
    <property type="molecule type" value="Genomic_DNA"/>
</dbReference>